<dbReference type="AlphaFoldDB" id="A0A6A6EM98"/>
<sequence>MEIKSADNNDGSCALTSRTVSTGRFVILLHWTAQMDLASTKRSVIDIDRLDGASRDPEGSLKLFFKLPWESRPHLVSLGAPAIVLMLGFGTFAQQAVAIGLKQSSSAVKSVTVSRALTYRPPNGSNPSFTVVDSASHVTDALDLYMAAAMNSGMLDNYKSPSNVSGFCPTNHRTWKPYRTLAICSSAEDISSTIVSQNQSAGEQEFSVKALGAIPPSHREPVTATFWMKSRFFRFEEHPTESNTMANETDKSLPILQYQI</sequence>
<dbReference type="InterPro" id="IPR021514">
    <property type="entry name" value="DUF3176"/>
</dbReference>
<gene>
    <name evidence="1" type="ORF">K469DRAFT_311399</name>
</gene>
<dbReference type="EMBL" id="ML994615">
    <property type="protein sequence ID" value="KAF2192421.1"/>
    <property type="molecule type" value="Genomic_DNA"/>
</dbReference>
<dbReference type="Proteomes" id="UP000800200">
    <property type="component" value="Unassembled WGS sequence"/>
</dbReference>
<dbReference type="OrthoDB" id="5242705at2759"/>
<proteinExistence type="predicted"/>
<evidence type="ECO:0000313" key="1">
    <source>
        <dbReference type="EMBL" id="KAF2192421.1"/>
    </source>
</evidence>
<protein>
    <submittedName>
        <fullName evidence="1">Uncharacterized protein</fullName>
    </submittedName>
</protein>
<dbReference type="PANTHER" id="PTHR35394">
    <property type="entry name" value="DUF3176 DOMAIN-CONTAINING PROTEIN"/>
    <property type="match status" value="1"/>
</dbReference>
<evidence type="ECO:0000313" key="2">
    <source>
        <dbReference type="Proteomes" id="UP000800200"/>
    </source>
</evidence>
<dbReference type="PANTHER" id="PTHR35394:SF5">
    <property type="entry name" value="DUF3176 DOMAIN-CONTAINING PROTEIN"/>
    <property type="match status" value="1"/>
</dbReference>
<name>A0A6A6EM98_9PEZI</name>
<organism evidence="1 2">
    <name type="scientific">Zopfia rhizophila CBS 207.26</name>
    <dbReference type="NCBI Taxonomy" id="1314779"/>
    <lineage>
        <taxon>Eukaryota</taxon>
        <taxon>Fungi</taxon>
        <taxon>Dikarya</taxon>
        <taxon>Ascomycota</taxon>
        <taxon>Pezizomycotina</taxon>
        <taxon>Dothideomycetes</taxon>
        <taxon>Dothideomycetes incertae sedis</taxon>
        <taxon>Zopfiaceae</taxon>
        <taxon>Zopfia</taxon>
    </lineage>
</organism>
<accession>A0A6A6EM98</accession>
<reference evidence="1" key="1">
    <citation type="journal article" date="2020" name="Stud. Mycol.">
        <title>101 Dothideomycetes genomes: a test case for predicting lifestyles and emergence of pathogens.</title>
        <authorList>
            <person name="Haridas S."/>
            <person name="Albert R."/>
            <person name="Binder M."/>
            <person name="Bloem J."/>
            <person name="Labutti K."/>
            <person name="Salamov A."/>
            <person name="Andreopoulos B."/>
            <person name="Baker S."/>
            <person name="Barry K."/>
            <person name="Bills G."/>
            <person name="Bluhm B."/>
            <person name="Cannon C."/>
            <person name="Castanera R."/>
            <person name="Culley D."/>
            <person name="Daum C."/>
            <person name="Ezra D."/>
            <person name="Gonzalez J."/>
            <person name="Henrissat B."/>
            <person name="Kuo A."/>
            <person name="Liang C."/>
            <person name="Lipzen A."/>
            <person name="Lutzoni F."/>
            <person name="Magnuson J."/>
            <person name="Mondo S."/>
            <person name="Nolan M."/>
            <person name="Ohm R."/>
            <person name="Pangilinan J."/>
            <person name="Park H.-J."/>
            <person name="Ramirez L."/>
            <person name="Alfaro M."/>
            <person name="Sun H."/>
            <person name="Tritt A."/>
            <person name="Yoshinaga Y."/>
            <person name="Zwiers L.-H."/>
            <person name="Turgeon B."/>
            <person name="Goodwin S."/>
            <person name="Spatafora J."/>
            <person name="Crous P."/>
            <person name="Grigoriev I."/>
        </authorList>
    </citation>
    <scope>NUCLEOTIDE SEQUENCE</scope>
    <source>
        <strain evidence="1">CBS 207.26</strain>
    </source>
</reference>
<dbReference type="Pfam" id="PF11374">
    <property type="entry name" value="DUF3176"/>
    <property type="match status" value="1"/>
</dbReference>
<keyword evidence="2" id="KW-1185">Reference proteome</keyword>